<accession>A0ABZ2M2T3</accession>
<organism evidence="2 3">
    <name type="scientific">Pendulispora albinea</name>
    <dbReference type="NCBI Taxonomy" id="2741071"/>
    <lineage>
        <taxon>Bacteria</taxon>
        <taxon>Pseudomonadati</taxon>
        <taxon>Myxococcota</taxon>
        <taxon>Myxococcia</taxon>
        <taxon>Myxococcales</taxon>
        <taxon>Sorangiineae</taxon>
        <taxon>Pendulisporaceae</taxon>
        <taxon>Pendulispora</taxon>
    </lineage>
</organism>
<sequence length="308" mass="32650">MLQSRTAARAVTRSAPRPAHLWAVGLALALISTSAEALADKVAVLPFASASAGPGAATKAELDLARSATQSAVVKGGHTAPTPSEMLTAEMAVKDGVADTSEEFRAAGRASSSQWSISARVEPSGAPGRYRLELLVCQVKTGRVESLAREINGADSAQATSQIGEMLAILVRPEGIGNADITWSQAPPPLPPRPPPPLLRHLPRRRLPPSLPRKPRPRHPSPSLRPPHSRASAHTVKAVPSPPALLSACSARSCDRRTRRGARRRCSSPAPWATPSRPCRGWSFAPTFPARWPGRARSSPRRARATCA</sequence>
<dbReference type="RefSeq" id="WP_394825310.1">
    <property type="nucleotide sequence ID" value="NZ_CP089984.1"/>
</dbReference>
<evidence type="ECO:0000256" key="1">
    <source>
        <dbReference type="SAM" id="MobiDB-lite"/>
    </source>
</evidence>
<evidence type="ECO:0000313" key="3">
    <source>
        <dbReference type="Proteomes" id="UP001370348"/>
    </source>
</evidence>
<keyword evidence="3" id="KW-1185">Reference proteome</keyword>
<feature type="compositionally biased region" description="Basic residues" evidence="1">
    <location>
        <begin position="257"/>
        <end position="266"/>
    </location>
</feature>
<feature type="compositionally biased region" description="Basic residues" evidence="1">
    <location>
        <begin position="201"/>
        <end position="219"/>
    </location>
</feature>
<evidence type="ECO:0000313" key="2">
    <source>
        <dbReference type="EMBL" id="WXB15675.1"/>
    </source>
</evidence>
<proteinExistence type="predicted"/>
<reference evidence="2 3" key="1">
    <citation type="submission" date="2021-12" db="EMBL/GenBank/DDBJ databases">
        <title>Discovery of the Pendulisporaceae a myxobacterial family with distinct sporulation behavior and unique specialized metabolism.</title>
        <authorList>
            <person name="Garcia R."/>
            <person name="Popoff A."/>
            <person name="Bader C.D."/>
            <person name="Loehr J."/>
            <person name="Walesch S."/>
            <person name="Walt C."/>
            <person name="Boldt J."/>
            <person name="Bunk B."/>
            <person name="Haeckl F.J.F.P.J."/>
            <person name="Gunesch A.P."/>
            <person name="Birkelbach J."/>
            <person name="Nuebel U."/>
            <person name="Pietschmann T."/>
            <person name="Bach T."/>
            <person name="Mueller R."/>
        </authorList>
    </citation>
    <scope>NUCLEOTIDE SEQUENCE [LARGE SCALE GENOMIC DNA]</scope>
    <source>
        <strain evidence="2 3">MSr11954</strain>
    </source>
</reference>
<protein>
    <submittedName>
        <fullName evidence="2">Uncharacterized protein</fullName>
    </submittedName>
</protein>
<feature type="region of interest" description="Disordered" evidence="1">
    <location>
        <begin position="180"/>
        <end position="282"/>
    </location>
</feature>
<feature type="compositionally biased region" description="Basic residues" evidence="1">
    <location>
        <begin position="298"/>
        <end position="308"/>
    </location>
</feature>
<feature type="compositionally biased region" description="Pro residues" evidence="1">
    <location>
        <begin position="186"/>
        <end position="198"/>
    </location>
</feature>
<name>A0ABZ2M2T3_9BACT</name>
<feature type="region of interest" description="Disordered" evidence="1">
    <location>
        <begin position="289"/>
        <end position="308"/>
    </location>
</feature>
<gene>
    <name evidence="2" type="ORF">LZC94_00080</name>
</gene>
<dbReference type="Proteomes" id="UP001370348">
    <property type="component" value="Chromosome"/>
</dbReference>
<dbReference type="EMBL" id="CP089984">
    <property type="protein sequence ID" value="WXB15675.1"/>
    <property type="molecule type" value="Genomic_DNA"/>
</dbReference>